<protein>
    <submittedName>
        <fullName evidence="2">Histone H1-like</fullName>
    </submittedName>
</protein>
<feature type="compositionally biased region" description="Polar residues" evidence="1">
    <location>
        <begin position="47"/>
        <end position="63"/>
    </location>
</feature>
<dbReference type="AlphaFoldDB" id="A0A4D9DRM9"/>
<dbReference type="EMBL" id="QXTE01000349">
    <property type="protein sequence ID" value="TFJ99097.1"/>
    <property type="molecule type" value="Genomic_DNA"/>
</dbReference>
<evidence type="ECO:0000256" key="1">
    <source>
        <dbReference type="SAM" id="MobiDB-lite"/>
    </source>
</evidence>
<gene>
    <name evidence="2" type="ORF">DR999_PMT18890</name>
</gene>
<keyword evidence="3" id="KW-1185">Reference proteome</keyword>
<organism evidence="2 3">
    <name type="scientific">Platysternon megacephalum</name>
    <name type="common">big-headed turtle</name>
    <dbReference type="NCBI Taxonomy" id="55544"/>
    <lineage>
        <taxon>Eukaryota</taxon>
        <taxon>Metazoa</taxon>
        <taxon>Chordata</taxon>
        <taxon>Craniata</taxon>
        <taxon>Vertebrata</taxon>
        <taxon>Euteleostomi</taxon>
        <taxon>Archelosauria</taxon>
        <taxon>Testudinata</taxon>
        <taxon>Testudines</taxon>
        <taxon>Cryptodira</taxon>
        <taxon>Durocryptodira</taxon>
        <taxon>Testudinoidea</taxon>
        <taxon>Platysternidae</taxon>
        <taxon>Platysternon</taxon>
    </lineage>
</organism>
<evidence type="ECO:0000313" key="2">
    <source>
        <dbReference type="EMBL" id="TFJ99097.1"/>
    </source>
</evidence>
<accession>A0A4D9DRM9</accession>
<feature type="region of interest" description="Disordered" evidence="1">
    <location>
        <begin position="43"/>
        <end position="80"/>
    </location>
</feature>
<evidence type="ECO:0000313" key="3">
    <source>
        <dbReference type="Proteomes" id="UP000297703"/>
    </source>
</evidence>
<comment type="caution">
    <text evidence="2">The sequence shown here is derived from an EMBL/GenBank/DDBJ whole genome shotgun (WGS) entry which is preliminary data.</text>
</comment>
<reference evidence="2 3" key="1">
    <citation type="submission" date="2019-04" db="EMBL/GenBank/DDBJ databases">
        <title>Draft genome of the big-headed turtle Platysternon megacephalum.</title>
        <authorList>
            <person name="Gong S."/>
        </authorList>
    </citation>
    <scope>NUCLEOTIDE SEQUENCE [LARGE SCALE GENOMIC DNA]</scope>
    <source>
        <strain evidence="2">DO16091913</strain>
        <tissue evidence="2">Muscle</tissue>
    </source>
</reference>
<sequence>MKLFNELFRLVYRPTYELPASCHAPCEYAESLARPCAQPHRGEWTGHLQSEGQEPSTTTTSRAESLPFSKRTPGGRARASQLLPSVPRCWQAVALAPRKGLVMNYFFNDFSTDVLTPRCVSVTYSK</sequence>
<proteinExistence type="predicted"/>
<dbReference type="Proteomes" id="UP000297703">
    <property type="component" value="Unassembled WGS sequence"/>
</dbReference>
<reference evidence="2 3" key="2">
    <citation type="submission" date="2019-04" db="EMBL/GenBank/DDBJ databases">
        <title>The genome sequence of big-headed turtle.</title>
        <authorList>
            <person name="Gong S."/>
        </authorList>
    </citation>
    <scope>NUCLEOTIDE SEQUENCE [LARGE SCALE GENOMIC DNA]</scope>
    <source>
        <strain evidence="2">DO16091913</strain>
        <tissue evidence="2">Muscle</tissue>
    </source>
</reference>
<name>A0A4D9DRM9_9SAUR</name>